<comment type="subcellular location">
    <subcellularLocation>
        <location evidence="1">Periplasm</location>
    </subcellularLocation>
</comment>
<evidence type="ECO:0000256" key="2">
    <source>
        <dbReference type="PROSITE-ProRule" id="PRU00339"/>
    </source>
</evidence>
<protein>
    <recommendedName>
        <fullName evidence="1">Cell division coordinator CpoB</fullName>
    </recommendedName>
</protein>
<reference evidence="4 5" key="1">
    <citation type="submission" date="2020-02" db="EMBL/GenBank/DDBJ databases">
        <title>complete genome sequence of Rhodobacteraceae bacterium.</title>
        <authorList>
            <person name="Park J."/>
            <person name="Kim Y.-S."/>
            <person name="Kim K.-H."/>
        </authorList>
    </citation>
    <scope>NUCLEOTIDE SEQUENCE [LARGE SCALE GENOMIC DNA]</scope>
    <source>
        <strain evidence="4 5">RR4-56</strain>
    </source>
</reference>
<dbReference type="Pfam" id="PF13432">
    <property type="entry name" value="TPR_16"/>
    <property type="match status" value="1"/>
</dbReference>
<keyword evidence="2" id="KW-0802">TPR repeat</keyword>
<dbReference type="NCBIfam" id="TIGR02795">
    <property type="entry name" value="tol_pal_ybgF"/>
    <property type="match status" value="1"/>
</dbReference>
<dbReference type="Gene3D" id="1.25.40.10">
    <property type="entry name" value="Tetratricopeptide repeat domain"/>
    <property type="match status" value="1"/>
</dbReference>
<keyword evidence="1" id="KW-0132">Cell division</keyword>
<dbReference type="Proteomes" id="UP000503336">
    <property type="component" value="Chromosome"/>
</dbReference>
<keyword evidence="1" id="KW-0574">Periplasm</keyword>
<dbReference type="InterPro" id="IPR014162">
    <property type="entry name" value="CpoB_C"/>
</dbReference>
<dbReference type="InterPro" id="IPR034706">
    <property type="entry name" value="CpoB"/>
</dbReference>
<keyword evidence="1" id="KW-0131">Cell cycle</keyword>
<dbReference type="RefSeq" id="WP_165097001.1">
    <property type="nucleotide sequence ID" value="NZ_CP049056.1"/>
</dbReference>
<feature type="repeat" description="TPR" evidence="2">
    <location>
        <begin position="203"/>
        <end position="236"/>
    </location>
</feature>
<dbReference type="EMBL" id="CP049056">
    <property type="protein sequence ID" value="QIE55301.1"/>
    <property type="molecule type" value="Genomic_DNA"/>
</dbReference>
<feature type="region of interest" description="Disordered" evidence="3">
    <location>
        <begin position="125"/>
        <end position="154"/>
    </location>
</feature>
<keyword evidence="1" id="KW-0732">Signal</keyword>
<dbReference type="HAMAP" id="MF_02066">
    <property type="entry name" value="CpoB"/>
    <property type="match status" value="1"/>
</dbReference>
<feature type="compositionally biased region" description="Low complexity" evidence="3">
    <location>
        <begin position="128"/>
        <end position="148"/>
    </location>
</feature>
<proteinExistence type="inferred from homology"/>
<evidence type="ECO:0000313" key="4">
    <source>
        <dbReference type="EMBL" id="QIE55301.1"/>
    </source>
</evidence>
<dbReference type="AlphaFoldDB" id="A0A7L5BVA7"/>
<dbReference type="InterPro" id="IPR011990">
    <property type="entry name" value="TPR-like_helical_dom_sf"/>
</dbReference>
<name>A0A7L5BVA7_9RHOB</name>
<comment type="similarity">
    <text evidence="1">Belongs to the CpoB family.</text>
</comment>
<evidence type="ECO:0000256" key="1">
    <source>
        <dbReference type="HAMAP-Rule" id="MF_02066"/>
    </source>
</evidence>
<dbReference type="Pfam" id="PF13174">
    <property type="entry name" value="TPR_6"/>
    <property type="match status" value="1"/>
</dbReference>
<gene>
    <name evidence="4" type="primary">ybgF</name>
    <name evidence="1" type="synonym">cpoB</name>
    <name evidence="4" type="ORF">G5B40_07440</name>
</gene>
<dbReference type="SUPFAM" id="SSF48452">
    <property type="entry name" value="TPR-like"/>
    <property type="match status" value="1"/>
</dbReference>
<dbReference type="GO" id="GO:0030288">
    <property type="term" value="C:outer membrane-bounded periplasmic space"/>
    <property type="evidence" value="ECO:0007669"/>
    <property type="project" value="UniProtKB-UniRule"/>
</dbReference>
<comment type="function">
    <text evidence="1">Mediates coordination of peptidoglycan synthesis and outer membrane constriction during cell division.</text>
</comment>
<evidence type="ECO:0000256" key="3">
    <source>
        <dbReference type="SAM" id="MobiDB-lite"/>
    </source>
</evidence>
<sequence>MRWTMRLGARHGARTGVCAALAGVLAAGAFGGVAAAQGVDRYEFQQVREQLQALEGDVSQLRGAIGGGAASSRLDAVEDEMKRIIGQVERLEHAQRQHEAAVKQKLTDLEYRIIELEGGDPSILFESQEQPAPVPQTQQQTGQAAPEPKGGTLGVITSSAPVAGDERAALEAGAEAARQHRTAEAKQLLEAFLTDYPGSPLTGDAHYWLGEAYYSDGAYQTAAQRYLDGATLNPGSPLAPESLLKLGVTLGLLGKTDVACSTLREVRGRYPQETEVAKRAADEARRIGCG</sequence>
<dbReference type="InterPro" id="IPR019734">
    <property type="entry name" value="TPR_rpt"/>
</dbReference>
<dbReference type="KEGG" id="hdh:G5B40_07440"/>
<accession>A0A7L5BVA7</accession>
<dbReference type="GO" id="GO:0043093">
    <property type="term" value="P:FtsZ-dependent cytokinesis"/>
    <property type="evidence" value="ECO:0007669"/>
    <property type="project" value="UniProtKB-UniRule"/>
</dbReference>
<keyword evidence="1" id="KW-0175">Coiled coil</keyword>
<dbReference type="PROSITE" id="PS50005">
    <property type="entry name" value="TPR"/>
    <property type="match status" value="1"/>
</dbReference>
<feature type="coiled-coil region" evidence="1">
    <location>
        <begin position="44"/>
        <end position="94"/>
    </location>
</feature>
<evidence type="ECO:0000313" key="5">
    <source>
        <dbReference type="Proteomes" id="UP000503336"/>
    </source>
</evidence>
<organism evidence="4 5">
    <name type="scientific">Pikeienuella piscinae</name>
    <dbReference type="NCBI Taxonomy" id="2748098"/>
    <lineage>
        <taxon>Bacteria</taxon>
        <taxon>Pseudomonadati</taxon>
        <taxon>Pseudomonadota</taxon>
        <taxon>Alphaproteobacteria</taxon>
        <taxon>Rhodobacterales</taxon>
        <taxon>Paracoccaceae</taxon>
        <taxon>Pikeienuella</taxon>
    </lineage>
</organism>
<keyword evidence="5" id="KW-1185">Reference proteome</keyword>